<comment type="caution">
    <text evidence="1">The sequence shown here is derived from an EMBL/GenBank/DDBJ whole genome shotgun (WGS) entry which is preliminary data.</text>
</comment>
<dbReference type="Proteomes" id="UP000736787">
    <property type="component" value="Unassembled WGS sequence"/>
</dbReference>
<sequence>MWSDGLCLVSRRQKTTVSCAWSFRQRLFLFAKFKQEEPATITALMPLQPSTHTPQLWA</sequence>
<evidence type="ECO:0000313" key="2">
    <source>
        <dbReference type="Proteomes" id="UP000736787"/>
    </source>
</evidence>
<evidence type="ECO:0000313" key="1">
    <source>
        <dbReference type="EMBL" id="KAG2952717.1"/>
    </source>
</evidence>
<proteinExistence type="predicted"/>
<dbReference type="AlphaFoldDB" id="A0A8T1LI13"/>
<organism evidence="1 2">
    <name type="scientific">Phytophthora cactorum</name>
    <dbReference type="NCBI Taxonomy" id="29920"/>
    <lineage>
        <taxon>Eukaryota</taxon>
        <taxon>Sar</taxon>
        <taxon>Stramenopiles</taxon>
        <taxon>Oomycota</taxon>
        <taxon>Peronosporomycetes</taxon>
        <taxon>Peronosporales</taxon>
        <taxon>Peronosporaceae</taxon>
        <taxon>Phytophthora</taxon>
    </lineage>
</organism>
<dbReference type="EMBL" id="RCMK01000034">
    <property type="protein sequence ID" value="KAG2952717.1"/>
    <property type="molecule type" value="Genomic_DNA"/>
</dbReference>
<name>A0A8T1LI13_9STRA</name>
<accession>A0A8T1LI13</accession>
<gene>
    <name evidence="1" type="ORF">PC117_g2593</name>
</gene>
<reference evidence="1" key="1">
    <citation type="submission" date="2018-10" db="EMBL/GenBank/DDBJ databases">
        <title>Effector identification in a new, highly contiguous assembly of the strawberry crown rot pathogen Phytophthora cactorum.</title>
        <authorList>
            <person name="Armitage A.D."/>
            <person name="Nellist C.F."/>
            <person name="Bates H."/>
            <person name="Vickerstaff R.J."/>
            <person name="Harrison R.J."/>
        </authorList>
    </citation>
    <scope>NUCLEOTIDE SEQUENCE</scope>
    <source>
        <strain evidence="1">4040</strain>
    </source>
</reference>
<protein>
    <submittedName>
        <fullName evidence="1">Uncharacterized protein</fullName>
    </submittedName>
</protein>